<gene>
    <name evidence="1" type="ORF">U9M48_026560</name>
</gene>
<accession>A0AAQ3TT20</accession>
<dbReference type="EMBL" id="CP144750">
    <property type="protein sequence ID" value="WVZ78919.1"/>
    <property type="molecule type" value="Genomic_DNA"/>
</dbReference>
<organism evidence="1 2">
    <name type="scientific">Paspalum notatum var. saurae</name>
    <dbReference type="NCBI Taxonomy" id="547442"/>
    <lineage>
        <taxon>Eukaryota</taxon>
        <taxon>Viridiplantae</taxon>
        <taxon>Streptophyta</taxon>
        <taxon>Embryophyta</taxon>
        <taxon>Tracheophyta</taxon>
        <taxon>Spermatophyta</taxon>
        <taxon>Magnoliopsida</taxon>
        <taxon>Liliopsida</taxon>
        <taxon>Poales</taxon>
        <taxon>Poaceae</taxon>
        <taxon>PACMAD clade</taxon>
        <taxon>Panicoideae</taxon>
        <taxon>Andropogonodae</taxon>
        <taxon>Paspaleae</taxon>
        <taxon>Paspalinae</taxon>
        <taxon>Paspalum</taxon>
    </lineage>
</organism>
<sequence length="265" mass="29424">MSIARRRRLLNDDVLTSLVESSWEILDISGSDVTDVGLASVANVCSNLRAVDISRCGKITTAGVSEILCHCPSLEILRCGGCPRSEFTARRCLNLLKPKLNTLEEDSWEELDTLDIGGGAGSLRWLVWPKIDDYSKETLAAECPRITINPQPSSFDLSVSKVPIEALASIPLDHSIVEDIDPKTWAVSAAPQRPVARPNQNASPEIPIAERFRLAYVEREARLAPKRAKRERQQRRRAERDYILNDIDARSVALAAQASRNLRKS</sequence>
<reference evidence="1 2" key="1">
    <citation type="submission" date="2024-02" db="EMBL/GenBank/DDBJ databases">
        <title>High-quality chromosome-scale genome assembly of Pensacola bahiagrass (Paspalum notatum Flugge var. saurae).</title>
        <authorList>
            <person name="Vega J.M."/>
            <person name="Podio M."/>
            <person name="Orjuela J."/>
            <person name="Siena L.A."/>
            <person name="Pessino S.C."/>
            <person name="Combes M.C."/>
            <person name="Mariac C."/>
            <person name="Albertini E."/>
            <person name="Pupilli F."/>
            <person name="Ortiz J.P.A."/>
            <person name="Leblanc O."/>
        </authorList>
    </citation>
    <scope>NUCLEOTIDE SEQUENCE [LARGE SCALE GENOMIC DNA]</scope>
    <source>
        <strain evidence="1">R1</strain>
        <tissue evidence="1">Leaf</tissue>
    </source>
</reference>
<evidence type="ECO:0000313" key="1">
    <source>
        <dbReference type="EMBL" id="WVZ78919.1"/>
    </source>
</evidence>
<dbReference type="InterPro" id="IPR001611">
    <property type="entry name" value="Leu-rich_rpt"/>
</dbReference>
<protein>
    <recommendedName>
        <fullName evidence="3">RNI-like superfamily protein</fullName>
    </recommendedName>
</protein>
<dbReference type="InterPro" id="IPR050648">
    <property type="entry name" value="F-box_LRR-repeat"/>
</dbReference>
<dbReference type="GO" id="GO:0005737">
    <property type="term" value="C:cytoplasm"/>
    <property type="evidence" value="ECO:0007669"/>
    <property type="project" value="TreeGrafter"/>
</dbReference>
<dbReference type="Pfam" id="PF13516">
    <property type="entry name" value="LRR_6"/>
    <property type="match status" value="2"/>
</dbReference>
<name>A0AAQ3TT20_PASNO</name>
<proteinExistence type="predicted"/>
<dbReference type="InterPro" id="IPR032675">
    <property type="entry name" value="LRR_dom_sf"/>
</dbReference>
<dbReference type="SUPFAM" id="SSF52047">
    <property type="entry name" value="RNI-like"/>
    <property type="match status" value="1"/>
</dbReference>
<evidence type="ECO:0000313" key="2">
    <source>
        <dbReference type="Proteomes" id="UP001341281"/>
    </source>
</evidence>
<evidence type="ECO:0008006" key="3">
    <source>
        <dbReference type="Google" id="ProtNLM"/>
    </source>
</evidence>
<dbReference type="PANTHER" id="PTHR13382">
    <property type="entry name" value="MITOCHONDRIAL ATP SYNTHASE COUPLING FACTOR B"/>
    <property type="match status" value="1"/>
</dbReference>
<keyword evidence="2" id="KW-1185">Reference proteome</keyword>
<dbReference type="Proteomes" id="UP001341281">
    <property type="component" value="Chromosome 06"/>
</dbReference>
<dbReference type="AlphaFoldDB" id="A0AAQ3TT20"/>
<dbReference type="Gene3D" id="3.80.10.10">
    <property type="entry name" value="Ribonuclease Inhibitor"/>
    <property type="match status" value="1"/>
</dbReference>